<feature type="transmembrane region" description="Helical" evidence="1">
    <location>
        <begin position="142"/>
        <end position="165"/>
    </location>
</feature>
<feature type="transmembrane region" description="Helical" evidence="1">
    <location>
        <begin position="67"/>
        <end position="87"/>
    </location>
</feature>
<dbReference type="OrthoDB" id="8998956at2"/>
<name>A0A4U0ZD82_9ALTE</name>
<dbReference type="EMBL" id="SWCO01000007">
    <property type="protein sequence ID" value="TKB02544.1"/>
    <property type="molecule type" value="Genomic_DNA"/>
</dbReference>
<keyword evidence="1" id="KW-1133">Transmembrane helix</keyword>
<keyword evidence="3" id="KW-1185">Reference proteome</keyword>
<reference evidence="2 3" key="1">
    <citation type="submission" date="2019-04" db="EMBL/GenBank/DDBJ databases">
        <title>Alteromonas portus sp. nov., an alginate lyase-excreting marine bacterium.</title>
        <authorList>
            <person name="Huang H."/>
            <person name="Mo K."/>
            <person name="Bao S."/>
        </authorList>
    </citation>
    <scope>NUCLEOTIDE SEQUENCE [LARGE SCALE GENOMIC DNA]</scope>
    <source>
        <strain evidence="2 3">HB161718</strain>
    </source>
</reference>
<protein>
    <recommendedName>
        <fullName evidence="4">Yip1 domain-containing protein</fullName>
    </recommendedName>
</protein>
<feature type="transmembrane region" description="Helical" evidence="1">
    <location>
        <begin position="29"/>
        <end position="47"/>
    </location>
</feature>
<proteinExistence type="predicted"/>
<comment type="caution">
    <text evidence="2">The sequence shown here is derived from an EMBL/GenBank/DDBJ whole genome shotgun (WGS) entry which is preliminary data.</text>
</comment>
<organism evidence="2 3">
    <name type="scientific">Alteromonas portus</name>
    <dbReference type="NCBI Taxonomy" id="2565549"/>
    <lineage>
        <taxon>Bacteria</taxon>
        <taxon>Pseudomonadati</taxon>
        <taxon>Pseudomonadota</taxon>
        <taxon>Gammaproteobacteria</taxon>
        <taxon>Alteromonadales</taxon>
        <taxon>Alteromonadaceae</taxon>
        <taxon>Alteromonas/Salinimonas group</taxon>
        <taxon>Alteromonas</taxon>
    </lineage>
</organism>
<keyword evidence="1" id="KW-0812">Transmembrane</keyword>
<evidence type="ECO:0000313" key="3">
    <source>
        <dbReference type="Proteomes" id="UP000305471"/>
    </source>
</evidence>
<keyword evidence="1" id="KW-0472">Membrane</keyword>
<feature type="transmembrane region" description="Helical" evidence="1">
    <location>
        <begin position="177"/>
        <end position="197"/>
    </location>
</feature>
<sequence length="205" mass="23585">MISISREYQKLRKSDFSVSMEEVKQPLSVFLYWCIPAILSVYFVKWLDGKGPANYLQTAIEQGVGPILWNTLACFGLILMSFSFAFPRNQLLSDAASTLLKNVYAIGCLSFGLLLGQFLTLIPEIHGQIEVWRFWILVPLSGYLLFVIFVLNFVVWYLSYLVGWGSRYNLKLRQLNWVVRSFVSFSFAGIVFLLLWIEQDSQLVP</sequence>
<evidence type="ECO:0000313" key="2">
    <source>
        <dbReference type="EMBL" id="TKB02544.1"/>
    </source>
</evidence>
<gene>
    <name evidence="2" type="ORF">E5672_11790</name>
</gene>
<evidence type="ECO:0008006" key="4">
    <source>
        <dbReference type="Google" id="ProtNLM"/>
    </source>
</evidence>
<dbReference type="RefSeq" id="WP_136782378.1">
    <property type="nucleotide sequence ID" value="NZ_SWCO01000007.1"/>
</dbReference>
<feature type="transmembrane region" description="Helical" evidence="1">
    <location>
        <begin position="99"/>
        <end position="122"/>
    </location>
</feature>
<evidence type="ECO:0000256" key="1">
    <source>
        <dbReference type="SAM" id="Phobius"/>
    </source>
</evidence>
<dbReference type="AlphaFoldDB" id="A0A4U0ZD82"/>
<accession>A0A4U0ZD82</accession>
<dbReference type="Proteomes" id="UP000305471">
    <property type="component" value="Unassembled WGS sequence"/>
</dbReference>